<sequence>MGKLKIVLFLLLILILLALALPFLVPVNLFAQPVLDLGKRITHGQFDVQNVRIEYYPAPALVLENVTLAKEGASIERLHVPATFKNVMAWGESLQGLRIEGGRFSPEFASHLQERLKPEPGTPRLAGLVLERCSLVRGKEEIGPVNGELRFGSAGELTELFITDSSGQLELQVQPSAPGQFAVQLSATGWTLPLGYPAKFDFLRLKGTASEQGIDIAELRGDLYGGVVTGSAKLAWQQGWQLSGDVRGSGIQAEPFTKVFNNNTYATGRLESEARFVFQGTDYHDLFDHPGVDATVLVRDGLLHNFDLVTPLKSSTPVTYSRGGQTRFDAASAKVAIRDKLVQFSGVKIDGGKFSATGYLTVREGAKLDGAVQARLSSGPISVSNQIRVAGQLSTPEFRTGAAYRPRQEETTPTPTPAEQ</sequence>
<name>A0A4U0PYK2_9NEIS</name>
<organism evidence="2 3">
    <name type="scientific">Chitiniphilus eburneus</name>
    <dbReference type="NCBI Taxonomy" id="2571148"/>
    <lineage>
        <taxon>Bacteria</taxon>
        <taxon>Pseudomonadati</taxon>
        <taxon>Pseudomonadota</taxon>
        <taxon>Betaproteobacteria</taxon>
        <taxon>Neisseriales</taxon>
        <taxon>Chitinibacteraceae</taxon>
        <taxon>Chitiniphilus</taxon>
    </lineage>
</organism>
<comment type="caution">
    <text evidence="2">The sequence shown here is derived from an EMBL/GenBank/DDBJ whole genome shotgun (WGS) entry which is preliminary data.</text>
</comment>
<dbReference type="GO" id="GO:0090313">
    <property type="term" value="P:regulation of protein targeting to membrane"/>
    <property type="evidence" value="ECO:0007669"/>
    <property type="project" value="TreeGrafter"/>
</dbReference>
<dbReference type="PANTHER" id="PTHR30441:SF8">
    <property type="entry name" value="DUF748 DOMAIN-CONTAINING PROTEIN"/>
    <property type="match status" value="1"/>
</dbReference>
<dbReference type="PANTHER" id="PTHR30441">
    <property type="entry name" value="DUF748 DOMAIN-CONTAINING PROTEIN"/>
    <property type="match status" value="1"/>
</dbReference>
<dbReference type="GO" id="GO:0005886">
    <property type="term" value="C:plasma membrane"/>
    <property type="evidence" value="ECO:0007669"/>
    <property type="project" value="TreeGrafter"/>
</dbReference>
<dbReference type="RefSeq" id="WP_136773465.1">
    <property type="nucleotide sequence ID" value="NZ_CP156074.1"/>
</dbReference>
<feature type="region of interest" description="Disordered" evidence="1">
    <location>
        <begin position="397"/>
        <end position="420"/>
    </location>
</feature>
<dbReference type="Proteomes" id="UP000310016">
    <property type="component" value="Unassembled WGS sequence"/>
</dbReference>
<dbReference type="EMBL" id="SUMF01000010">
    <property type="protein sequence ID" value="TJZ73350.1"/>
    <property type="molecule type" value="Genomic_DNA"/>
</dbReference>
<gene>
    <name evidence="2" type="ORF">FAZ21_10840</name>
</gene>
<keyword evidence="3" id="KW-1185">Reference proteome</keyword>
<reference evidence="2 3" key="1">
    <citation type="submission" date="2019-04" db="EMBL/GenBank/DDBJ databases">
        <title>Chitiniphilus eburnea sp. nov., a novel chitinolytic bacterium isolated from aquaculture sludge.</title>
        <authorList>
            <person name="Sheng M."/>
        </authorList>
    </citation>
    <scope>NUCLEOTIDE SEQUENCE [LARGE SCALE GENOMIC DNA]</scope>
    <source>
        <strain evidence="2 3">HX-2-15</strain>
    </source>
</reference>
<protein>
    <submittedName>
        <fullName evidence="2">Uncharacterized protein</fullName>
    </submittedName>
</protein>
<evidence type="ECO:0000256" key="1">
    <source>
        <dbReference type="SAM" id="MobiDB-lite"/>
    </source>
</evidence>
<accession>A0A4U0PYK2</accession>
<dbReference type="OrthoDB" id="9126970at2"/>
<evidence type="ECO:0000313" key="2">
    <source>
        <dbReference type="EMBL" id="TJZ73350.1"/>
    </source>
</evidence>
<proteinExistence type="predicted"/>
<dbReference type="AlphaFoldDB" id="A0A4U0PYK2"/>
<evidence type="ECO:0000313" key="3">
    <source>
        <dbReference type="Proteomes" id="UP000310016"/>
    </source>
</evidence>
<dbReference type="InterPro" id="IPR052894">
    <property type="entry name" value="AsmA-related"/>
</dbReference>